<dbReference type="AlphaFoldDB" id="X1TRH5"/>
<dbReference type="GO" id="GO:0003677">
    <property type="term" value="F:DNA binding"/>
    <property type="evidence" value="ECO:0007669"/>
    <property type="project" value="InterPro"/>
</dbReference>
<dbReference type="InterPro" id="IPR036995">
    <property type="entry name" value="MPG_sf"/>
</dbReference>
<dbReference type="GO" id="GO:0006284">
    <property type="term" value="P:base-excision repair"/>
    <property type="evidence" value="ECO:0007669"/>
    <property type="project" value="InterPro"/>
</dbReference>
<reference evidence="1" key="1">
    <citation type="journal article" date="2014" name="Front. Microbiol.">
        <title>High frequency of phylogenetically diverse reductive dehalogenase-homologous genes in deep subseafloor sedimentary metagenomes.</title>
        <authorList>
            <person name="Kawai M."/>
            <person name="Futagami T."/>
            <person name="Toyoda A."/>
            <person name="Takaki Y."/>
            <person name="Nishi S."/>
            <person name="Hori S."/>
            <person name="Arai W."/>
            <person name="Tsubouchi T."/>
            <person name="Morono Y."/>
            <person name="Uchiyama I."/>
            <person name="Ito T."/>
            <person name="Fujiyama A."/>
            <person name="Inagaki F."/>
            <person name="Takami H."/>
        </authorList>
    </citation>
    <scope>NUCLEOTIDE SEQUENCE</scope>
    <source>
        <strain evidence="1">Expedition CK06-06</strain>
    </source>
</reference>
<dbReference type="SUPFAM" id="SSF50486">
    <property type="entry name" value="FMT C-terminal domain-like"/>
    <property type="match status" value="1"/>
</dbReference>
<protein>
    <submittedName>
        <fullName evidence="1">Uncharacterized protein</fullName>
    </submittedName>
</protein>
<dbReference type="InterPro" id="IPR011034">
    <property type="entry name" value="Formyl_transferase-like_C_sf"/>
</dbReference>
<dbReference type="EMBL" id="BARW01016356">
    <property type="protein sequence ID" value="GAI90165.1"/>
    <property type="molecule type" value="Genomic_DNA"/>
</dbReference>
<sequence length="36" mass="4275">EGEKIDDKQILLGKRIGINYAEEDKDRLLRFILKED</sequence>
<gene>
    <name evidence="1" type="ORF">S12H4_28506</name>
</gene>
<name>X1TRH5_9ZZZZ</name>
<feature type="non-terminal residue" evidence="1">
    <location>
        <position position="1"/>
    </location>
</feature>
<accession>X1TRH5</accession>
<dbReference type="GO" id="GO:0003905">
    <property type="term" value="F:alkylbase DNA N-glycosylase activity"/>
    <property type="evidence" value="ECO:0007669"/>
    <property type="project" value="InterPro"/>
</dbReference>
<proteinExistence type="predicted"/>
<dbReference type="Gene3D" id="3.10.300.10">
    <property type="entry name" value="Methylpurine-DNA glycosylase (MPG)"/>
    <property type="match status" value="1"/>
</dbReference>
<organism evidence="1">
    <name type="scientific">marine sediment metagenome</name>
    <dbReference type="NCBI Taxonomy" id="412755"/>
    <lineage>
        <taxon>unclassified sequences</taxon>
        <taxon>metagenomes</taxon>
        <taxon>ecological metagenomes</taxon>
    </lineage>
</organism>
<evidence type="ECO:0000313" key="1">
    <source>
        <dbReference type="EMBL" id="GAI90165.1"/>
    </source>
</evidence>
<comment type="caution">
    <text evidence="1">The sequence shown here is derived from an EMBL/GenBank/DDBJ whole genome shotgun (WGS) entry which is preliminary data.</text>
</comment>